<comment type="caution">
    <text evidence="2">The sequence shown here is derived from an EMBL/GenBank/DDBJ whole genome shotgun (WGS) entry which is preliminary data.</text>
</comment>
<evidence type="ECO:0000256" key="1">
    <source>
        <dbReference type="SAM" id="Phobius"/>
    </source>
</evidence>
<dbReference type="RefSeq" id="WP_283368788.1">
    <property type="nucleotide sequence ID" value="NZ_JASHID010000002.1"/>
</dbReference>
<organism evidence="2 3">
    <name type="scientific">Flectobacillus longus</name>
    <dbReference type="NCBI Taxonomy" id="2984207"/>
    <lineage>
        <taxon>Bacteria</taxon>
        <taxon>Pseudomonadati</taxon>
        <taxon>Bacteroidota</taxon>
        <taxon>Cytophagia</taxon>
        <taxon>Cytophagales</taxon>
        <taxon>Flectobacillaceae</taxon>
        <taxon>Flectobacillus</taxon>
    </lineage>
</organism>
<dbReference type="EMBL" id="JASHID010000002">
    <property type="protein sequence ID" value="MDI9863494.1"/>
    <property type="molecule type" value="Genomic_DNA"/>
</dbReference>
<feature type="transmembrane region" description="Helical" evidence="1">
    <location>
        <begin position="223"/>
        <end position="242"/>
    </location>
</feature>
<keyword evidence="1" id="KW-0472">Membrane</keyword>
<dbReference type="Proteomes" id="UP001236569">
    <property type="component" value="Unassembled WGS sequence"/>
</dbReference>
<gene>
    <name evidence="2" type="ORF">QM480_04115</name>
</gene>
<evidence type="ECO:0000313" key="2">
    <source>
        <dbReference type="EMBL" id="MDI9863494.1"/>
    </source>
</evidence>
<keyword evidence="1" id="KW-1133">Transmembrane helix</keyword>
<accession>A0ABT6YIT9</accession>
<sequence>MIKIAVISNVKEIQGDGLEKMVNAINKQLSLHFAPVWAVESQAVVFQDVKTAKSLGYYPVAIQYEIDEPTLGGYHAVGDDGIPYGLVKYSSRTSYVLSHEIMEIVHNPFLKKFRKTTGYKENEDDPLFVEEVADATDGKGYLIDGFEVSNFITPDWFNKTHQEGIKYDYLGLLSRPRELYEGGYISWMNVRGEYWQAVLTKGKLLYRKLTGQTVASQTKDNPMVYVLGFLGLCALYLVYRIIKNLNLFNLWQNK</sequence>
<evidence type="ECO:0000313" key="3">
    <source>
        <dbReference type="Proteomes" id="UP001236569"/>
    </source>
</evidence>
<keyword evidence="3" id="KW-1185">Reference proteome</keyword>
<reference evidence="2 3" key="1">
    <citation type="submission" date="2023-05" db="EMBL/GenBank/DDBJ databases">
        <title>Novel species of genus Flectobacillus isolated from stream in China.</title>
        <authorList>
            <person name="Lu H."/>
        </authorList>
    </citation>
    <scope>NUCLEOTIDE SEQUENCE [LARGE SCALE GENOMIC DNA]</scope>
    <source>
        <strain evidence="2 3">DC10W</strain>
    </source>
</reference>
<protein>
    <submittedName>
        <fullName evidence="2">Uncharacterized protein</fullName>
    </submittedName>
</protein>
<keyword evidence="1" id="KW-0812">Transmembrane</keyword>
<proteinExistence type="predicted"/>
<name>A0ABT6YIT9_9BACT</name>